<sequence>MGVYKFQATSVGYWRGVPKRWQNSFHFDVSNDAAAANCLDDFKAKIRALGDNSTGGGLASAACYNVATGGVPVGSAIYFDWKTPADWVAFPTGGPWDVEGTRPLATEAAARFRTQAGVGRTGKPVYVGIYWHSFVASNADTATPGFSAPVVAAAKILYNSLQTLQADGEAVAVQVTPTGGAIAGSGTLLQYVDAHQRVRGRRRKAVTIDGKRYYPAAKTANTIPVEAD</sequence>
<protein>
    <submittedName>
        <fullName evidence="1">Uncharacterized protein</fullName>
    </submittedName>
</protein>
<organism evidence="1">
    <name type="scientific">uncultured prokaryote</name>
    <dbReference type="NCBI Taxonomy" id="198431"/>
    <lineage>
        <taxon>unclassified sequences</taxon>
        <taxon>environmental samples</taxon>
    </lineage>
</organism>
<accession>A0A0H5Q2I9</accession>
<dbReference type="AlphaFoldDB" id="A0A0H5Q2I9"/>
<name>A0A0H5Q2I9_9ZZZZ</name>
<reference evidence="1" key="2">
    <citation type="submission" date="2015-07" db="EMBL/GenBank/DDBJ databases">
        <title>Plasmids, circular viruses and viroids from rat gut.</title>
        <authorList>
            <person name="Jorgensen T.J."/>
            <person name="Hansen M.A."/>
            <person name="Xu Z."/>
            <person name="Tabak M.A."/>
            <person name="Sorensen S.J."/>
            <person name="Hansen L.H."/>
        </authorList>
    </citation>
    <scope>NUCLEOTIDE SEQUENCE</scope>
    <source>
        <strain evidence="1">RGFK0924</strain>
    </source>
</reference>
<proteinExistence type="predicted"/>
<evidence type="ECO:0000313" key="1">
    <source>
        <dbReference type="EMBL" id="CRY96103.1"/>
    </source>
</evidence>
<reference evidence="1" key="1">
    <citation type="submission" date="2015-06" db="EMBL/GenBank/DDBJ databases">
        <authorList>
            <person name="Joergensen T."/>
        </authorList>
    </citation>
    <scope>NUCLEOTIDE SEQUENCE</scope>
    <source>
        <strain evidence="1">RGFK0924</strain>
    </source>
</reference>
<dbReference type="EMBL" id="LN853523">
    <property type="protein sequence ID" value="CRY96103.1"/>
    <property type="molecule type" value="Genomic_DNA"/>
</dbReference>